<sequence>MLNTTRRGFMQLSGGAAATLTLGSSLALLSGCSRQPEAGLQFLTADDADFLAALAPVIMGASYPGQLGPEQARARQVAALDKLIGTLQYHSRNQLVQLLAIMSSAPLRAALGAPFRHWNEASAEEVEAFLLGWRDSSLQVKRMGYASLCKLQTMCWYALPENYIASGYPGPPQKIPTVVSQ</sequence>
<dbReference type="EMBL" id="CP022530">
    <property type="protein sequence ID" value="ASP37663.1"/>
    <property type="molecule type" value="Genomic_DNA"/>
</dbReference>
<protein>
    <recommendedName>
        <fullName evidence="4">Twin-arginine translocation pathway signal protein</fullName>
    </recommendedName>
</protein>
<dbReference type="NCBIfam" id="TIGR01409">
    <property type="entry name" value="TAT_signal_seq"/>
    <property type="match status" value="1"/>
</dbReference>
<evidence type="ECO:0000313" key="2">
    <source>
        <dbReference type="EMBL" id="ASP37663.1"/>
    </source>
</evidence>
<dbReference type="PROSITE" id="PS51318">
    <property type="entry name" value="TAT"/>
    <property type="match status" value="1"/>
</dbReference>
<evidence type="ECO:0000256" key="1">
    <source>
        <dbReference type="ARBA" id="ARBA00022729"/>
    </source>
</evidence>
<dbReference type="Proteomes" id="UP000202440">
    <property type="component" value="Chromosome"/>
</dbReference>
<dbReference type="RefSeq" id="WP_094058873.1">
    <property type="nucleotide sequence ID" value="NZ_CP022530.1"/>
</dbReference>
<dbReference type="AlphaFoldDB" id="A0A222FHE8"/>
<evidence type="ECO:0000313" key="3">
    <source>
        <dbReference type="Proteomes" id="UP000202440"/>
    </source>
</evidence>
<organism evidence="2 3">
    <name type="scientific">Bacterioplanes sanyensis</name>
    <dbReference type="NCBI Taxonomy" id="1249553"/>
    <lineage>
        <taxon>Bacteria</taxon>
        <taxon>Pseudomonadati</taxon>
        <taxon>Pseudomonadota</taxon>
        <taxon>Gammaproteobacteria</taxon>
        <taxon>Oceanospirillales</taxon>
        <taxon>Oceanospirillaceae</taxon>
        <taxon>Bacterioplanes</taxon>
    </lineage>
</organism>
<keyword evidence="1" id="KW-0732">Signal</keyword>
<name>A0A222FHE8_9GAMM</name>
<proteinExistence type="predicted"/>
<accession>A0A222FHE8</accession>
<reference evidence="2 3" key="1">
    <citation type="submission" date="2017-07" db="EMBL/GenBank/DDBJ databases">
        <title>Annotated genome sequence of Bacterioplanes sanyensis isolated from Red Sea.</title>
        <authorList>
            <person name="Rehman Z.U."/>
        </authorList>
    </citation>
    <scope>NUCLEOTIDE SEQUENCE [LARGE SCALE GENOMIC DNA]</scope>
    <source>
        <strain evidence="2 3">NV9</strain>
    </source>
</reference>
<evidence type="ECO:0008006" key="4">
    <source>
        <dbReference type="Google" id="ProtNLM"/>
    </source>
</evidence>
<dbReference type="OrthoDB" id="6398409at2"/>
<gene>
    <name evidence="2" type="ORF">CHH28_02800</name>
</gene>
<dbReference type="KEGG" id="bsan:CHH28_02800"/>
<dbReference type="InterPro" id="IPR006311">
    <property type="entry name" value="TAT_signal"/>
</dbReference>
<dbReference type="InterPro" id="IPR019546">
    <property type="entry name" value="TAT_signal_bac_arc"/>
</dbReference>
<keyword evidence="3" id="KW-1185">Reference proteome</keyword>
<dbReference type="PROSITE" id="PS51257">
    <property type="entry name" value="PROKAR_LIPOPROTEIN"/>
    <property type="match status" value="1"/>
</dbReference>